<dbReference type="PROSITE" id="PS51257">
    <property type="entry name" value="PROKAR_LIPOPROTEIN"/>
    <property type="match status" value="1"/>
</dbReference>
<comment type="caution">
    <text evidence="1">The sequence shown here is derived from an EMBL/GenBank/DDBJ whole genome shotgun (WGS) entry which is preliminary data.</text>
</comment>
<keyword evidence="2" id="KW-1185">Reference proteome</keyword>
<organism evidence="1 2">
    <name type="scientific">Fibrivirga algicola</name>
    <dbReference type="NCBI Taxonomy" id="2950420"/>
    <lineage>
        <taxon>Bacteria</taxon>
        <taxon>Pseudomonadati</taxon>
        <taxon>Bacteroidota</taxon>
        <taxon>Cytophagia</taxon>
        <taxon>Cytophagales</taxon>
        <taxon>Spirosomataceae</taxon>
        <taxon>Fibrivirga</taxon>
    </lineage>
</organism>
<name>A0ABX0QLY6_9BACT</name>
<accession>A0ABX0QLY6</accession>
<protein>
    <recommendedName>
        <fullName evidence="3">DUF4843 domain-containing protein</fullName>
    </recommendedName>
</protein>
<evidence type="ECO:0000313" key="2">
    <source>
        <dbReference type="Proteomes" id="UP000606008"/>
    </source>
</evidence>
<dbReference type="EMBL" id="WAEL01000004">
    <property type="protein sequence ID" value="NID11144.1"/>
    <property type="molecule type" value="Genomic_DNA"/>
</dbReference>
<dbReference type="RefSeq" id="WP_166692232.1">
    <property type="nucleotide sequence ID" value="NZ_WAEL01000004.1"/>
</dbReference>
<sequence length="166" mass="17456">MYKQSSLLLLFIGLALSLTGCFESPSWIYEGAPVVEFKNPRAGFATQPTNNVANTIRARTVRQGVGRDSILVQLVGPQRSTPTTVGYTIAATSTAVEGVNYSIVGTKGSVVIPANSSSTYIVTQFLAGIPAAAPATQTVSLAMTLTGSDGTLPSENYKTFTFTILK</sequence>
<evidence type="ECO:0008006" key="3">
    <source>
        <dbReference type="Google" id="ProtNLM"/>
    </source>
</evidence>
<reference evidence="2" key="1">
    <citation type="submission" date="2019-09" db="EMBL/GenBank/DDBJ databases">
        <authorList>
            <person name="Jung D.-H."/>
        </authorList>
    </citation>
    <scope>NUCLEOTIDE SEQUENCE [LARGE SCALE GENOMIC DNA]</scope>
    <source>
        <strain evidence="2">JA-25</strain>
    </source>
</reference>
<gene>
    <name evidence="1" type="ORF">F7231_13265</name>
</gene>
<proteinExistence type="predicted"/>
<evidence type="ECO:0000313" key="1">
    <source>
        <dbReference type="EMBL" id="NID11144.1"/>
    </source>
</evidence>
<reference evidence="2" key="2">
    <citation type="submission" date="2023-07" db="EMBL/GenBank/DDBJ databases">
        <authorList>
            <person name="Jung D.-H."/>
        </authorList>
    </citation>
    <scope>NUCLEOTIDE SEQUENCE [LARGE SCALE GENOMIC DNA]</scope>
    <source>
        <strain evidence="2">JA-25</strain>
    </source>
</reference>
<dbReference type="Proteomes" id="UP000606008">
    <property type="component" value="Unassembled WGS sequence"/>
</dbReference>